<dbReference type="GO" id="GO:0005634">
    <property type="term" value="C:nucleus"/>
    <property type="evidence" value="ECO:0007669"/>
    <property type="project" value="UniProtKB-SubCell"/>
</dbReference>
<organism evidence="8 9">
    <name type="scientific">Pristionchus fissidentatus</name>
    <dbReference type="NCBI Taxonomy" id="1538716"/>
    <lineage>
        <taxon>Eukaryota</taxon>
        <taxon>Metazoa</taxon>
        <taxon>Ecdysozoa</taxon>
        <taxon>Nematoda</taxon>
        <taxon>Chromadorea</taxon>
        <taxon>Rhabditida</taxon>
        <taxon>Rhabditina</taxon>
        <taxon>Diplogasteromorpha</taxon>
        <taxon>Diplogasteroidea</taxon>
        <taxon>Neodiplogasteridae</taxon>
        <taxon>Pristionchus</taxon>
    </lineage>
</organism>
<evidence type="ECO:0000313" key="8">
    <source>
        <dbReference type="EMBL" id="GMT18376.1"/>
    </source>
</evidence>
<dbReference type="AlphaFoldDB" id="A0AAV5VFB3"/>
<dbReference type="Proteomes" id="UP001432322">
    <property type="component" value="Unassembled WGS sequence"/>
</dbReference>
<dbReference type="EMBL" id="BTSY01000003">
    <property type="protein sequence ID" value="GMT18376.1"/>
    <property type="molecule type" value="Genomic_DNA"/>
</dbReference>
<evidence type="ECO:0000256" key="3">
    <source>
        <dbReference type="ARBA" id="ARBA00023125"/>
    </source>
</evidence>
<accession>A0AAV5VFB3</accession>
<dbReference type="PANTHER" id="PTHR15741:SF37">
    <property type="entry name" value="LD38259P"/>
    <property type="match status" value="1"/>
</dbReference>
<dbReference type="PANTHER" id="PTHR15741">
    <property type="entry name" value="BASIC HELIX-LOOP-HELIX ZIP TRANSCRIPTION FACTOR"/>
    <property type="match status" value="1"/>
</dbReference>
<evidence type="ECO:0000256" key="6">
    <source>
        <dbReference type="SAM" id="Coils"/>
    </source>
</evidence>
<feature type="compositionally biased region" description="Low complexity" evidence="7">
    <location>
        <begin position="459"/>
        <end position="474"/>
    </location>
</feature>
<dbReference type="CDD" id="cd21739">
    <property type="entry name" value="NES2-NLS_ChREBP-like"/>
    <property type="match status" value="1"/>
</dbReference>
<keyword evidence="3" id="KW-0238">DNA-binding</keyword>
<evidence type="ECO:0000256" key="7">
    <source>
        <dbReference type="SAM" id="MobiDB-lite"/>
    </source>
</evidence>
<feature type="compositionally biased region" description="Pro residues" evidence="7">
    <location>
        <begin position="386"/>
        <end position="396"/>
    </location>
</feature>
<keyword evidence="5" id="KW-0539">Nucleus</keyword>
<evidence type="ECO:0000256" key="4">
    <source>
        <dbReference type="ARBA" id="ARBA00023163"/>
    </source>
</evidence>
<reference evidence="8" key="1">
    <citation type="submission" date="2023-10" db="EMBL/GenBank/DDBJ databases">
        <title>Genome assembly of Pristionchus species.</title>
        <authorList>
            <person name="Yoshida K."/>
            <person name="Sommer R.J."/>
        </authorList>
    </citation>
    <scope>NUCLEOTIDE SEQUENCE</scope>
    <source>
        <strain evidence="8">RS5133</strain>
    </source>
</reference>
<name>A0AAV5VFB3_9BILA</name>
<feature type="compositionally biased region" description="Low complexity" evidence="7">
    <location>
        <begin position="349"/>
        <end position="376"/>
    </location>
</feature>
<proteinExistence type="predicted"/>
<dbReference type="GO" id="GO:0000981">
    <property type="term" value="F:DNA-binding transcription factor activity, RNA polymerase II-specific"/>
    <property type="evidence" value="ECO:0007669"/>
    <property type="project" value="TreeGrafter"/>
</dbReference>
<feature type="region of interest" description="Disordered" evidence="7">
    <location>
        <begin position="457"/>
        <end position="478"/>
    </location>
</feature>
<evidence type="ECO:0000256" key="1">
    <source>
        <dbReference type="ARBA" id="ARBA00004123"/>
    </source>
</evidence>
<comment type="caution">
    <text evidence="8">The sequence shown here is derived from an EMBL/GenBank/DDBJ whole genome shotgun (WGS) entry which is preliminary data.</text>
</comment>
<dbReference type="GO" id="GO:0000978">
    <property type="term" value="F:RNA polymerase II cis-regulatory region sequence-specific DNA binding"/>
    <property type="evidence" value="ECO:0007669"/>
    <property type="project" value="TreeGrafter"/>
</dbReference>
<keyword evidence="2" id="KW-0805">Transcription regulation</keyword>
<keyword evidence="4" id="KW-0804">Transcription</keyword>
<keyword evidence="9" id="KW-1185">Reference proteome</keyword>
<feature type="region of interest" description="Disordered" evidence="7">
    <location>
        <begin position="328"/>
        <end position="396"/>
    </location>
</feature>
<gene>
    <name evidence="8" type="ORF">PFISCL1PPCAC_9673</name>
</gene>
<evidence type="ECO:0000313" key="9">
    <source>
        <dbReference type="Proteomes" id="UP001432322"/>
    </source>
</evidence>
<dbReference type="InterPro" id="IPR052207">
    <property type="entry name" value="Max-like/E-box_TFs"/>
</dbReference>
<sequence>ITVICRYRLIDRLGSRVPIDKSIFAAMPHETIHSGHFMTSNPHTETPIDDEDEDVEVDVVEDEEKPGLKRKESVATDEKPVTFYKFGPTKTQSFAIDASLNKLNKCIKVAYNKMTTPKWKDFKGLRLHWKQRIRLNNVIWRAYHMEFGRPLLTKKKSPYCFFAVPDDDSTHVKIEGTVLEGMYWKRRVEAVCAQYKKWRHFNRPKGHHHHDHPHHPLHKKSASILPVLAAKALYLDSFGEKRTRKDTLPTRSQTPKNTSTEYFDIDDLENEFTDTLFESLNAPYMFPNPREIGISGNADFMQPGLLSLQPSLEEIMASLINDEEDDSVSFLDLAPGPSTSNSHNLPFFSPRQSVQQQKQQQQLQQLQQLPGPSSSSAPATARIVQQPPPPSIRRAPLPPAKRIAAAYEQQQQQQLQLQQQQQQAAAAAQQQQQQHQRAVVYSTKDYLAASMLVDYSNQSPSRSAVAPPRPSSSSMQQVTAAVPLQPTRQSSIGSPMMLSQPQYTSATQYGGGGGVIGAPLSVPEWKASPSPLMAPSGALLGASAQLAAAPSFANLGGLSGGGNHFLVTGGDVIPTHMDYMPQFLSAAAAASA</sequence>
<evidence type="ECO:0000256" key="2">
    <source>
        <dbReference type="ARBA" id="ARBA00023015"/>
    </source>
</evidence>
<evidence type="ECO:0000256" key="5">
    <source>
        <dbReference type="ARBA" id="ARBA00023242"/>
    </source>
</evidence>
<comment type="subcellular location">
    <subcellularLocation>
        <location evidence="1">Nucleus</location>
    </subcellularLocation>
</comment>
<protein>
    <submittedName>
        <fullName evidence="8">Uncharacterized protein</fullName>
    </submittedName>
</protein>
<feature type="non-terminal residue" evidence="8">
    <location>
        <position position="592"/>
    </location>
</feature>
<feature type="coiled-coil region" evidence="6">
    <location>
        <begin position="400"/>
        <end position="437"/>
    </location>
</feature>
<feature type="non-terminal residue" evidence="8">
    <location>
        <position position="1"/>
    </location>
</feature>
<keyword evidence="6" id="KW-0175">Coiled coil</keyword>